<dbReference type="EMBL" id="VIKR01000001">
    <property type="protein sequence ID" value="TQV76744.1"/>
    <property type="molecule type" value="Genomic_DNA"/>
</dbReference>
<sequence>MLQQIISPNSVILDLGAFASGTTRAFIKKRCRCYVEDLPLFLSEIKIDDDFCFKEALRQHLVILNDHVEVDILLTWDLFHYLSIEEISILFELIADKLKPGTVIHATRHTSGIIPEQPLLFILKDDFSYQVIQSKSESNISNYSHATIELLQQFKEFNLKETLKHNQSEGKGLVEYTFVHQSESNGSVHFESSIAHGQTGIARSESNESYQSISLPNLTKQLAVFSKSKTHSIIDCGSSRIANIKVLESLANLGIEEDLFAAMTWEKSVAVGQPLHLGNQVFNYRDSVKFDLVLFWDLLCFISETETERLFEKLTSHMDNGALLHMVLPYTDTIGIQPCLFKIEKSCLVKFSSEFSGEVANQPLTTSQISKMFPGFRVQSYYFGTTESGEAYQEFLFQYRKL</sequence>
<evidence type="ECO:0000313" key="1">
    <source>
        <dbReference type="EMBL" id="TQV76744.1"/>
    </source>
</evidence>
<organism evidence="1 2">
    <name type="scientific">Aliikangiella marina</name>
    <dbReference type="NCBI Taxonomy" id="1712262"/>
    <lineage>
        <taxon>Bacteria</taxon>
        <taxon>Pseudomonadati</taxon>
        <taxon>Pseudomonadota</taxon>
        <taxon>Gammaproteobacteria</taxon>
        <taxon>Oceanospirillales</taxon>
        <taxon>Pleioneaceae</taxon>
        <taxon>Aliikangiella</taxon>
    </lineage>
</organism>
<protein>
    <submittedName>
        <fullName evidence="1">Uncharacterized protein</fullName>
    </submittedName>
</protein>
<dbReference type="OrthoDB" id="5801443at2"/>
<dbReference type="Proteomes" id="UP000317839">
    <property type="component" value="Unassembled WGS sequence"/>
</dbReference>
<name>A0A545THN7_9GAMM</name>
<dbReference type="RefSeq" id="WP_142888104.1">
    <property type="nucleotide sequence ID" value="NZ_VIKR01000001.1"/>
</dbReference>
<dbReference type="AlphaFoldDB" id="A0A545THN7"/>
<reference evidence="1 2" key="1">
    <citation type="submission" date="2019-06" db="EMBL/GenBank/DDBJ databases">
        <title>Draft genome of Aliikangiella marina GYP-15.</title>
        <authorList>
            <person name="Wang G."/>
        </authorList>
    </citation>
    <scope>NUCLEOTIDE SEQUENCE [LARGE SCALE GENOMIC DNA]</scope>
    <source>
        <strain evidence="1 2">GYP-15</strain>
    </source>
</reference>
<comment type="caution">
    <text evidence="1">The sequence shown here is derived from an EMBL/GenBank/DDBJ whole genome shotgun (WGS) entry which is preliminary data.</text>
</comment>
<evidence type="ECO:0000313" key="2">
    <source>
        <dbReference type="Proteomes" id="UP000317839"/>
    </source>
</evidence>
<gene>
    <name evidence="1" type="ORF">FLL45_01950</name>
</gene>
<proteinExistence type="predicted"/>
<keyword evidence="2" id="KW-1185">Reference proteome</keyword>
<accession>A0A545THN7</accession>